<evidence type="ECO:0000313" key="3">
    <source>
        <dbReference type="EMBL" id="PAX07769.1"/>
    </source>
</evidence>
<organism evidence="3 4">
    <name type="scientific">Sphingomonas lenta</name>
    <dbReference type="NCBI Taxonomy" id="1141887"/>
    <lineage>
        <taxon>Bacteria</taxon>
        <taxon>Pseudomonadati</taxon>
        <taxon>Pseudomonadota</taxon>
        <taxon>Alphaproteobacteria</taxon>
        <taxon>Sphingomonadales</taxon>
        <taxon>Sphingomonadaceae</taxon>
        <taxon>Sphingomonas</taxon>
    </lineage>
</organism>
<dbReference type="GO" id="GO:0051287">
    <property type="term" value="F:NAD binding"/>
    <property type="evidence" value="ECO:0007669"/>
    <property type="project" value="InterPro"/>
</dbReference>
<dbReference type="GO" id="GO:0016616">
    <property type="term" value="F:oxidoreductase activity, acting on the CH-OH group of donors, NAD or NADP as acceptor"/>
    <property type="evidence" value="ECO:0007669"/>
    <property type="project" value="InterPro"/>
</dbReference>
<gene>
    <name evidence="3" type="ORF">CKY28_09050</name>
</gene>
<proteinExistence type="predicted"/>
<comment type="caution">
    <text evidence="3">The sequence shown here is derived from an EMBL/GenBank/DDBJ whole genome shotgun (WGS) entry which is preliminary data.</text>
</comment>
<feature type="domain" description="UDP-glucose/GDP-mannose dehydrogenase C-terminal" evidence="2">
    <location>
        <begin position="5"/>
        <end position="52"/>
    </location>
</feature>
<dbReference type="Pfam" id="PF03720">
    <property type="entry name" value="UDPG_MGDP_dh_C"/>
    <property type="match status" value="1"/>
</dbReference>
<dbReference type="InterPro" id="IPR014027">
    <property type="entry name" value="UDP-Glc/GDP-Man_DH_C"/>
</dbReference>
<dbReference type="EMBL" id="NSLI01000003">
    <property type="protein sequence ID" value="PAX07769.1"/>
    <property type="molecule type" value="Genomic_DNA"/>
</dbReference>
<evidence type="ECO:0000256" key="1">
    <source>
        <dbReference type="ARBA" id="ARBA00015132"/>
    </source>
</evidence>
<protein>
    <recommendedName>
        <fullName evidence="1">UDP-glucose 6-dehydrogenase</fullName>
    </recommendedName>
</protein>
<dbReference type="Proteomes" id="UP000218151">
    <property type="component" value="Unassembled WGS sequence"/>
</dbReference>
<dbReference type="RefSeq" id="WP_095998012.1">
    <property type="nucleotide sequence ID" value="NZ_NSLI01000003.1"/>
</dbReference>
<dbReference type="AlphaFoldDB" id="A0A2A2SEU2"/>
<dbReference type="Gene3D" id="3.40.50.720">
    <property type="entry name" value="NAD(P)-binding Rossmann-like Domain"/>
    <property type="match status" value="1"/>
</dbReference>
<name>A0A2A2SEU2_9SPHN</name>
<dbReference type="InterPro" id="IPR036220">
    <property type="entry name" value="UDP-Glc/GDP-Man_DH_C_sf"/>
</dbReference>
<keyword evidence="4" id="KW-1185">Reference proteome</keyword>
<sequence length="68" mass="7431">MTTTPGPYQAIEGADALAIVTEWDAFRALDLGRVKSLLNEPVLVDLRNIYNPHEVEAAGFAYTGVGRR</sequence>
<dbReference type="SUPFAM" id="SSF52413">
    <property type="entry name" value="UDP-glucose/GDP-mannose dehydrogenase C-terminal domain"/>
    <property type="match status" value="1"/>
</dbReference>
<evidence type="ECO:0000259" key="2">
    <source>
        <dbReference type="Pfam" id="PF03720"/>
    </source>
</evidence>
<evidence type="ECO:0000313" key="4">
    <source>
        <dbReference type="Proteomes" id="UP000218151"/>
    </source>
</evidence>
<dbReference type="PANTHER" id="PTHR43750">
    <property type="entry name" value="UDP-GLUCOSE 6-DEHYDROGENASE TUAD"/>
    <property type="match status" value="1"/>
</dbReference>
<accession>A0A2A2SEU2</accession>
<reference evidence="4" key="1">
    <citation type="submission" date="2017-09" db="EMBL/GenBank/DDBJ databases">
        <authorList>
            <person name="Feng G."/>
            <person name="Zhu H."/>
        </authorList>
    </citation>
    <scope>NUCLEOTIDE SEQUENCE [LARGE SCALE GENOMIC DNA]</scope>
    <source>
        <strain evidence="4">1PNM-20</strain>
    </source>
</reference>
<dbReference type="OrthoDB" id="9803238at2"/>
<dbReference type="PANTHER" id="PTHR43750:SF3">
    <property type="entry name" value="UDP-GLUCOSE 6-DEHYDROGENASE TUAD"/>
    <property type="match status" value="1"/>
</dbReference>